<keyword evidence="2" id="KW-0378">Hydrolase</keyword>
<dbReference type="SMART" id="SM00824">
    <property type="entry name" value="PKS_TE"/>
    <property type="match status" value="1"/>
</dbReference>
<dbReference type="EMBL" id="BSOA01000013">
    <property type="protein sequence ID" value="GLQ87931.1"/>
    <property type="molecule type" value="Genomic_DNA"/>
</dbReference>
<dbReference type="Gene3D" id="3.40.50.1820">
    <property type="entry name" value="alpha/beta hydrolase"/>
    <property type="match status" value="1"/>
</dbReference>
<evidence type="ECO:0000313" key="4">
    <source>
        <dbReference type="EMBL" id="GLQ87931.1"/>
    </source>
</evidence>
<reference evidence="5" key="1">
    <citation type="journal article" date="2019" name="Int. J. Syst. Evol. Microbiol.">
        <title>The Global Catalogue of Microorganisms (GCM) 10K type strain sequencing project: providing services to taxonomists for standard genome sequencing and annotation.</title>
        <authorList>
            <consortium name="The Broad Institute Genomics Platform"/>
            <consortium name="The Broad Institute Genome Sequencing Center for Infectious Disease"/>
            <person name="Wu L."/>
            <person name="Ma J."/>
        </authorList>
    </citation>
    <scope>NUCLEOTIDE SEQUENCE [LARGE SCALE GENOMIC DNA]</scope>
    <source>
        <strain evidence="5">NBRC 111981</strain>
    </source>
</reference>
<keyword evidence="5" id="KW-1185">Reference proteome</keyword>
<dbReference type="PANTHER" id="PTHR11487">
    <property type="entry name" value="THIOESTERASE"/>
    <property type="match status" value="1"/>
</dbReference>
<dbReference type="InterPro" id="IPR020802">
    <property type="entry name" value="TesA-like"/>
</dbReference>
<evidence type="ECO:0000256" key="1">
    <source>
        <dbReference type="ARBA" id="ARBA00007169"/>
    </source>
</evidence>
<dbReference type="PANTHER" id="PTHR11487:SF0">
    <property type="entry name" value="S-ACYL FATTY ACID SYNTHASE THIOESTERASE, MEDIUM CHAIN"/>
    <property type="match status" value="1"/>
</dbReference>
<gene>
    <name evidence="4" type="ORF">GCM10007898_14990</name>
</gene>
<evidence type="ECO:0000313" key="5">
    <source>
        <dbReference type="Proteomes" id="UP001156627"/>
    </source>
</evidence>
<dbReference type="Proteomes" id="UP001156627">
    <property type="component" value="Unassembled WGS sequence"/>
</dbReference>
<sequence length="250" mass="28096">MPPDSSRWFDVHQSGTRSVSLFSIPHAGGSGYPYTAWRRRLPESVTVFGVRLPGRGPRITESPYRRMEPLASALCDAMTEKLDGPFVMFGHSMGALIAFEVCSRLQQRGFSASHLIVSGAHPPHRPRGEKQLHLLPRNEFLQAIKNYRGIAAEIFEEEELVSMFVPILRADFELVETYPVRSHPPVACPITAFGGEQDHAVNADWLQEWSRYTSSSFRRQMFPGGHFFISTHEKEVLSAVNDMTEGIPAK</sequence>
<name>A0ABQ5X9S4_9GAMM</name>
<dbReference type="Pfam" id="PF00975">
    <property type="entry name" value="Thioesterase"/>
    <property type="match status" value="1"/>
</dbReference>
<dbReference type="InterPro" id="IPR012223">
    <property type="entry name" value="TEII"/>
</dbReference>
<proteinExistence type="inferred from homology"/>
<organism evidence="4 5">
    <name type="scientific">Dyella flagellata</name>
    <dbReference type="NCBI Taxonomy" id="1867833"/>
    <lineage>
        <taxon>Bacteria</taxon>
        <taxon>Pseudomonadati</taxon>
        <taxon>Pseudomonadota</taxon>
        <taxon>Gammaproteobacteria</taxon>
        <taxon>Lysobacterales</taxon>
        <taxon>Rhodanobacteraceae</taxon>
        <taxon>Dyella</taxon>
    </lineage>
</organism>
<evidence type="ECO:0000259" key="3">
    <source>
        <dbReference type="SMART" id="SM00824"/>
    </source>
</evidence>
<comment type="caution">
    <text evidence="4">The sequence shown here is derived from an EMBL/GenBank/DDBJ whole genome shotgun (WGS) entry which is preliminary data.</text>
</comment>
<dbReference type="SUPFAM" id="SSF53474">
    <property type="entry name" value="alpha/beta-Hydrolases"/>
    <property type="match status" value="1"/>
</dbReference>
<dbReference type="InterPro" id="IPR001031">
    <property type="entry name" value="Thioesterase"/>
</dbReference>
<feature type="domain" description="Thioesterase TesA-like" evidence="3">
    <location>
        <begin position="22"/>
        <end position="206"/>
    </location>
</feature>
<comment type="similarity">
    <text evidence="1">Belongs to the thioesterase family.</text>
</comment>
<evidence type="ECO:0000256" key="2">
    <source>
        <dbReference type="ARBA" id="ARBA00022801"/>
    </source>
</evidence>
<dbReference type="InterPro" id="IPR029058">
    <property type="entry name" value="AB_hydrolase_fold"/>
</dbReference>
<accession>A0ABQ5X9S4</accession>
<protein>
    <submittedName>
        <fullName evidence="4">Thioesterase</fullName>
    </submittedName>
</protein>